<evidence type="ECO:0000256" key="1">
    <source>
        <dbReference type="SAM" id="Phobius"/>
    </source>
</evidence>
<protein>
    <submittedName>
        <fullName evidence="2">Uncharacterized protein</fullName>
    </submittedName>
</protein>
<feature type="transmembrane region" description="Helical" evidence="1">
    <location>
        <begin position="80"/>
        <end position="104"/>
    </location>
</feature>
<reference evidence="2" key="1">
    <citation type="submission" date="2024-02" db="EMBL/GenBank/DDBJ databases">
        <authorList>
            <consortium name="ELIXIR-Norway"/>
            <consortium name="Elixir Norway"/>
        </authorList>
    </citation>
    <scope>NUCLEOTIDE SEQUENCE</scope>
</reference>
<keyword evidence="3" id="KW-1185">Reference proteome</keyword>
<keyword evidence="1" id="KW-0812">Transmembrane</keyword>
<name>A0ABP0URZ5_9BRYO</name>
<dbReference type="EMBL" id="OZ019898">
    <property type="protein sequence ID" value="CAK9228690.1"/>
    <property type="molecule type" value="Genomic_DNA"/>
</dbReference>
<proteinExistence type="predicted"/>
<gene>
    <name evidence="2" type="ORF">CSSPTR1EN2_LOCUS19330</name>
</gene>
<evidence type="ECO:0000313" key="2">
    <source>
        <dbReference type="EMBL" id="CAK9228690.1"/>
    </source>
</evidence>
<dbReference type="Proteomes" id="UP001497512">
    <property type="component" value="Chromosome 6"/>
</dbReference>
<evidence type="ECO:0000313" key="3">
    <source>
        <dbReference type="Proteomes" id="UP001497512"/>
    </source>
</evidence>
<keyword evidence="1" id="KW-1133">Transmembrane helix</keyword>
<organism evidence="2 3">
    <name type="scientific">Sphagnum troendelagicum</name>
    <dbReference type="NCBI Taxonomy" id="128251"/>
    <lineage>
        <taxon>Eukaryota</taxon>
        <taxon>Viridiplantae</taxon>
        <taxon>Streptophyta</taxon>
        <taxon>Embryophyta</taxon>
        <taxon>Bryophyta</taxon>
        <taxon>Sphagnophytina</taxon>
        <taxon>Sphagnopsida</taxon>
        <taxon>Sphagnales</taxon>
        <taxon>Sphagnaceae</taxon>
        <taxon>Sphagnum</taxon>
    </lineage>
</organism>
<keyword evidence="1" id="KW-0472">Membrane</keyword>
<accession>A0ABP0URZ5</accession>
<sequence>MSRTVQQQQQQPSVYLSSLVLFISQHQRPRTYARASGSHHRLPVSQSALLRQLVTTAVLGGVFRLIALESYRLRQPVGRSSVWLCCMLFCVVCCRVLALICHLLHMIRV</sequence>